<evidence type="ECO:0000313" key="2">
    <source>
        <dbReference type="Proteomes" id="UP001516400"/>
    </source>
</evidence>
<dbReference type="Proteomes" id="UP001516400">
    <property type="component" value="Unassembled WGS sequence"/>
</dbReference>
<reference evidence="1 2" key="1">
    <citation type="journal article" date="2021" name="BMC Biol.">
        <title>Horizontally acquired antibacterial genes associated with adaptive radiation of ladybird beetles.</title>
        <authorList>
            <person name="Li H.S."/>
            <person name="Tang X.F."/>
            <person name="Huang Y.H."/>
            <person name="Xu Z.Y."/>
            <person name="Chen M.L."/>
            <person name="Du X.Y."/>
            <person name="Qiu B.Y."/>
            <person name="Chen P.T."/>
            <person name="Zhang W."/>
            <person name="Slipinski A."/>
            <person name="Escalona H.E."/>
            <person name="Waterhouse R.M."/>
            <person name="Zwick A."/>
            <person name="Pang H."/>
        </authorList>
    </citation>
    <scope>NUCLEOTIDE SEQUENCE [LARGE SCALE GENOMIC DNA]</scope>
    <source>
        <strain evidence="1">SYSU2018</strain>
    </source>
</reference>
<comment type="caution">
    <text evidence="1">The sequence shown here is derived from an EMBL/GenBank/DDBJ whole genome shotgun (WGS) entry which is preliminary data.</text>
</comment>
<accession>A0ABD2MU52</accession>
<sequence length="146" mass="17063">MAYQWLIKDSAEYFLFYQLDVVKNIVSIPTTILINKEMEVTIALEGILMDPLDYTRHIPINGRISHWNQLRNILIDFGFNKNKGPFAQDIKDKIYDILMNSYDRRVSELELAEAVGITTNQLHMMYRLESSNAAEAKRLYANVFRN</sequence>
<dbReference type="EMBL" id="JABFTP020000021">
    <property type="protein sequence ID" value="KAL3269934.1"/>
    <property type="molecule type" value="Genomic_DNA"/>
</dbReference>
<dbReference type="AlphaFoldDB" id="A0ABD2MU52"/>
<keyword evidence="2" id="KW-1185">Reference proteome</keyword>
<proteinExistence type="predicted"/>
<gene>
    <name evidence="1" type="ORF">HHI36_008991</name>
</gene>
<name>A0ABD2MU52_9CUCU</name>
<organism evidence="1 2">
    <name type="scientific">Cryptolaemus montrouzieri</name>
    <dbReference type="NCBI Taxonomy" id="559131"/>
    <lineage>
        <taxon>Eukaryota</taxon>
        <taxon>Metazoa</taxon>
        <taxon>Ecdysozoa</taxon>
        <taxon>Arthropoda</taxon>
        <taxon>Hexapoda</taxon>
        <taxon>Insecta</taxon>
        <taxon>Pterygota</taxon>
        <taxon>Neoptera</taxon>
        <taxon>Endopterygota</taxon>
        <taxon>Coleoptera</taxon>
        <taxon>Polyphaga</taxon>
        <taxon>Cucujiformia</taxon>
        <taxon>Coccinelloidea</taxon>
        <taxon>Coccinellidae</taxon>
        <taxon>Scymninae</taxon>
        <taxon>Scymnini</taxon>
        <taxon>Cryptolaemus</taxon>
    </lineage>
</organism>
<protein>
    <submittedName>
        <fullName evidence="1">Uncharacterized protein</fullName>
    </submittedName>
</protein>
<evidence type="ECO:0000313" key="1">
    <source>
        <dbReference type="EMBL" id="KAL3269934.1"/>
    </source>
</evidence>